<dbReference type="OrthoDB" id="10526187at2759"/>
<accession>A0A317SV56</accession>
<feature type="transmembrane region" description="Helical" evidence="1">
    <location>
        <begin position="6"/>
        <end position="24"/>
    </location>
</feature>
<evidence type="ECO:0000313" key="3">
    <source>
        <dbReference type="Proteomes" id="UP000246991"/>
    </source>
</evidence>
<dbReference type="Proteomes" id="UP000246991">
    <property type="component" value="Unassembled WGS sequence"/>
</dbReference>
<feature type="transmembrane region" description="Helical" evidence="1">
    <location>
        <begin position="36"/>
        <end position="57"/>
    </location>
</feature>
<keyword evidence="3" id="KW-1185">Reference proteome</keyword>
<proteinExistence type="predicted"/>
<evidence type="ECO:0000313" key="2">
    <source>
        <dbReference type="EMBL" id="PWW77437.1"/>
    </source>
</evidence>
<dbReference type="EMBL" id="PYWC01000022">
    <property type="protein sequence ID" value="PWW77437.1"/>
    <property type="molecule type" value="Genomic_DNA"/>
</dbReference>
<protein>
    <submittedName>
        <fullName evidence="2">Uncharacterized protein</fullName>
    </submittedName>
</protein>
<feature type="transmembrane region" description="Helical" evidence="1">
    <location>
        <begin position="77"/>
        <end position="96"/>
    </location>
</feature>
<keyword evidence="1" id="KW-1133">Transmembrane helix</keyword>
<comment type="caution">
    <text evidence="2">The sequence shown here is derived from an EMBL/GenBank/DDBJ whole genome shotgun (WGS) entry which is preliminary data.</text>
</comment>
<gene>
    <name evidence="2" type="ORF">C7212DRAFT_362652</name>
</gene>
<reference evidence="2 3" key="1">
    <citation type="submission" date="2018-03" db="EMBL/GenBank/DDBJ databases">
        <title>Genomes of Pezizomycetes fungi and the evolution of truffles.</title>
        <authorList>
            <person name="Murat C."/>
            <person name="Payen T."/>
            <person name="Noel B."/>
            <person name="Kuo A."/>
            <person name="Martin F.M."/>
        </authorList>
    </citation>
    <scope>NUCLEOTIDE SEQUENCE [LARGE SCALE GENOMIC DNA]</scope>
    <source>
        <strain evidence="2">091103-1</strain>
    </source>
</reference>
<organism evidence="2 3">
    <name type="scientific">Tuber magnatum</name>
    <name type="common">white Piedmont truffle</name>
    <dbReference type="NCBI Taxonomy" id="42249"/>
    <lineage>
        <taxon>Eukaryota</taxon>
        <taxon>Fungi</taxon>
        <taxon>Dikarya</taxon>
        <taxon>Ascomycota</taxon>
        <taxon>Pezizomycotina</taxon>
        <taxon>Pezizomycetes</taxon>
        <taxon>Pezizales</taxon>
        <taxon>Tuberaceae</taxon>
        <taxon>Tuber</taxon>
    </lineage>
</organism>
<name>A0A317SV56_9PEZI</name>
<sequence>MSLLTLLYLFTLIPLLLLFLHSPTSPNGLPRPREPLLYALLSAQVFLNTHLFLSIILSPPSPLTATPPNSFFGVPCYILEYYTTWLAGFLMVMLNARYILRKEWVPVLFVYNALCGAPWVTLASGLGRVCVAGTVVRWGVGFCLSEAVLEVGLRGGGD</sequence>
<keyword evidence="1" id="KW-0472">Membrane</keyword>
<keyword evidence="1" id="KW-0812">Transmembrane</keyword>
<dbReference type="AlphaFoldDB" id="A0A317SV56"/>
<evidence type="ECO:0000256" key="1">
    <source>
        <dbReference type="SAM" id="Phobius"/>
    </source>
</evidence>